<sequence length="479" mass="55462">MQESIANHSSSHLLEDLQNIFTLTGDNCGVLQEPFIESFYEPESAKITSSYINFLNTTTEGIDNEEQVEKTLAEHPKTTLSKRFAEGYYFKQEHSYYALYHDITISCFLGVNSYTRGSKVYCLVDKFYKFASELILRSCYKIGSDLHLKQFENSEKDKLQTPYLERIEEQFDKISSSYTVPIESQFHISTQELLFFSSLAIKSSLDKRGDMLPHPDMEVIDVIPLEATNTVRAPKLGAILPSISNVPEPTLPSTRILNNFVHPNWYVLPTTVWVRYLDPEYKSLLPTINDFGTMLDCTQRSIFWFEKTGYLAKYTAKEEQILDTLKAQKEQDTDFKLEDDVVHVDISQRKETQEQISVQHLLSWSPTHYFNDEEYEALCSGVPAVQKLISKYMIKLKKVQESRLRNRILQADVLENRLFEKIKRLLKHVLLHASNISDLDVPHVDFIPVLQANYTGSIPIVRKQIIQQPVKKTKKYRKN</sequence>
<evidence type="ECO:0000313" key="2">
    <source>
        <dbReference type="Proteomes" id="UP000095728"/>
    </source>
</evidence>
<comment type="caution">
    <text evidence="1">The sequence shown here is derived from an EMBL/GenBank/DDBJ whole genome shotgun (WGS) entry which is preliminary data.</text>
</comment>
<dbReference type="STRING" id="56408.A0A1E5R0Q9"/>
<dbReference type="InParanoid" id="A0A1E5R0Q9"/>
<protein>
    <submittedName>
        <fullName evidence="1">Chromatin structure-remodeling complex protein RSC58</fullName>
    </submittedName>
</protein>
<dbReference type="EMBL" id="LPNM01000012">
    <property type="protein sequence ID" value="OEJ80485.1"/>
    <property type="molecule type" value="Genomic_DNA"/>
</dbReference>
<evidence type="ECO:0000313" key="1">
    <source>
        <dbReference type="EMBL" id="OEJ80485.1"/>
    </source>
</evidence>
<gene>
    <name evidence="1" type="ORF">AWRI3579_g4413</name>
</gene>
<organism evidence="1 2">
    <name type="scientific">Hanseniaspora osmophila</name>
    <dbReference type="NCBI Taxonomy" id="56408"/>
    <lineage>
        <taxon>Eukaryota</taxon>
        <taxon>Fungi</taxon>
        <taxon>Dikarya</taxon>
        <taxon>Ascomycota</taxon>
        <taxon>Saccharomycotina</taxon>
        <taxon>Saccharomycetes</taxon>
        <taxon>Saccharomycodales</taxon>
        <taxon>Saccharomycodaceae</taxon>
        <taxon>Hanseniaspora</taxon>
    </lineage>
</organism>
<accession>A0A1E5R0Q9</accession>
<dbReference type="Proteomes" id="UP000095728">
    <property type="component" value="Unassembled WGS sequence"/>
</dbReference>
<keyword evidence="2" id="KW-1185">Reference proteome</keyword>
<reference evidence="2" key="1">
    <citation type="journal article" date="2016" name="Genome Announc.">
        <title>Genome sequences of three species of Hanseniaspora isolated from spontaneous wine fermentations.</title>
        <authorList>
            <person name="Sternes P.R."/>
            <person name="Lee D."/>
            <person name="Kutyna D.R."/>
            <person name="Borneman A.R."/>
        </authorList>
    </citation>
    <scope>NUCLEOTIDE SEQUENCE [LARGE SCALE GENOMIC DNA]</scope>
    <source>
        <strain evidence="2">AWRI3579</strain>
    </source>
</reference>
<name>A0A1E5R0Q9_9ASCO</name>
<dbReference type="AlphaFoldDB" id="A0A1E5R0Q9"/>
<dbReference type="OrthoDB" id="5354116at2759"/>
<proteinExistence type="predicted"/>
<dbReference type="FunCoup" id="A0A1E5R0Q9">
    <property type="interactions" value="359"/>
</dbReference>